<organism evidence="1 2">
    <name type="scientific">Lachnellula suecica</name>
    <dbReference type="NCBI Taxonomy" id="602035"/>
    <lineage>
        <taxon>Eukaryota</taxon>
        <taxon>Fungi</taxon>
        <taxon>Dikarya</taxon>
        <taxon>Ascomycota</taxon>
        <taxon>Pezizomycotina</taxon>
        <taxon>Leotiomycetes</taxon>
        <taxon>Helotiales</taxon>
        <taxon>Lachnaceae</taxon>
        <taxon>Lachnellula</taxon>
    </lineage>
</organism>
<protein>
    <recommendedName>
        <fullName evidence="3">RNA ligase/cyclic nucleotide phosphodiesterase</fullName>
    </recommendedName>
</protein>
<dbReference type="AlphaFoldDB" id="A0A8T9C4Y5"/>
<keyword evidence="2" id="KW-1185">Reference proteome</keyword>
<evidence type="ECO:0000313" key="2">
    <source>
        <dbReference type="Proteomes" id="UP000469558"/>
    </source>
</evidence>
<dbReference type="EMBL" id="QGMK01001148">
    <property type="protein sequence ID" value="TVY73223.1"/>
    <property type="molecule type" value="Genomic_DNA"/>
</dbReference>
<accession>A0A8T9C4Y5</accession>
<feature type="non-terminal residue" evidence="1">
    <location>
        <position position="308"/>
    </location>
</feature>
<proteinExistence type="predicted"/>
<name>A0A8T9C4Y5_9HELO</name>
<evidence type="ECO:0008006" key="3">
    <source>
        <dbReference type="Google" id="ProtNLM"/>
    </source>
</evidence>
<comment type="caution">
    <text evidence="1">The sequence shown here is derived from an EMBL/GenBank/DDBJ whole genome shotgun (WGS) entry which is preliminary data.</text>
</comment>
<sequence length="308" mass="34992">MVANHPESADARNEFEDLSGVDITAYGNPYDALIEACQDDPANLQARYETHRSTRNDQQRAKLLSSDFSGLILDPILQKLTDPYIEPKFKDPRNCLVFWARPPAHIRALVDKIQQEFLTLAPNLWLMPINNLHLTALEITHSLTLPEIHAIVAAMGPPAIEAITDYTYSHRARLIKPMISYDGAALALSFLPAAGESLSSSGERTKEDDAFTYHHLRRDLFNLAKKTGVSIDSRYVVPSSHITLGRFLTQEDHDSPDKMRAWIQKIENVNAWLREEWWPKEGVMRDEGKEWVVGMQKGLDCRQGALWY</sequence>
<reference evidence="1 2" key="1">
    <citation type="submission" date="2018-05" db="EMBL/GenBank/DDBJ databases">
        <title>Genome sequencing and assembly of the regulated plant pathogen Lachnellula willkommii and related sister species for the development of diagnostic species identification markers.</title>
        <authorList>
            <person name="Giroux E."/>
            <person name="Bilodeau G."/>
        </authorList>
    </citation>
    <scope>NUCLEOTIDE SEQUENCE [LARGE SCALE GENOMIC DNA]</scope>
    <source>
        <strain evidence="1 2">CBS 268.59</strain>
    </source>
</reference>
<evidence type="ECO:0000313" key="1">
    <source>
        <dbReference type="EMBL" id="TVY73223.1"/>
    </source>
</evidence>
<dbReference type="Proteomes" id="UP000469558">
    <property type="component" value="Unassembled WGS sequence"/>
</dbReference>
<dbReference type="InterPro" id="IPR009097">
    <property type="entry name" value="Cyclic_Pdiesterase"/>
</dbReference>
<dbReference type="SUPFAM" id="SSF55144">
    <property type="entry name" value="LigT-like"/>
    <property type="match status" value="1"/>
</dbReference>
<dbReference type="OrthoDB" id="2967263at2759"/>
<gene>
    <name evidence="1" type="ORF">LSUE1_G008142</name>
</gene>